<evidence type="ECO:0000313" key="3">
    <source>
        <dbReference type="Proteomes" id="UP001454036"/>
    </source>
</evidence>
<accession>A0AAV3R2T8</accession>
<sequence>MMKTTERGSPELLNLLENSPEFVSCRSEFTSCRLEESRAFVAGSLEFVGAPPWVFGPVRPEKKRPPELLAGTDKNRGGFPDLNQPGEEETCWCCCVFAGVH</sequence>
<dbReference type="AlphaFoldDB" id="A0AAV3R2T8"/>
<keyword evidence="3" id="KW-1185">Reference proteome</keyword>
<reference evidence="2 3" key="1">
    <citation type="submission" date="2024-01" db="EMBL/GenBank/DDBJ databases">
        <title>The complete chloroplast genome sequence of Lithospermum erythrorhizon: insights into the phylogenetic relationship among Boraginaceae species and the maternal lineages of purple gromwells.</title>
        <authorList>
            <person name="Okada T."/>
            <person name="Watanabe K."/>
        </authorList>
    </citation>
    <scope>NUCLEOTIDE SEQUENCE [LARGE SCALE GENOMIC DNA]</scope>
</reference>
<proteinExistence type="predicted"/>
<name>A0AAV3R2T8_LITER</name>
<gene>
    <name evidence="2" type="ORF">LIER_24007</name>
</gene>
<organism evidence="2 3">
    <name type="scientific">Lithospermum erythrorhizon</name>
    <name type="common">Purple gromwell</name>
    <name type="synonym">Lithospermum officinale var. erythrorhizon</name>
    <dbReference type="NCBI Taxonomy" id="34254"/>
    <lineage>
        <taxon>Eukaryota</taxon>
        <taxon>Viridiplantae</taxon>
        <taxon>Streptophyta</taxon>
        <taxon>Embryophyta</taxon>
        <taxon>Tracheophyta</taxon>
        <taxon>Spermatophyta</taxon>
        <taxon>Magnoliopsida</taxon>
        <taxon>eudicotyledons</taxon>
        <taxon>Gunneridae</taxon>
        <taxon>Pentapetalae</taxon>
        <taxon>asterids</taxon>
        <taxon>lamiids</taxon>
        <taxon>Boraginales</taxon>
        <taxon>Boraginaceae</taxon>
        <taxon>Boraginoideae</taxon>
        <taxon>Lithospermeae</taxon>
        <taxon>Lithospermum</taxon>
    </lineage>
</organism>
<protein>
    <submittedName>
        <fullName evidence="2">Uncharacterized protein</fullName>
    </submittedName>
</protein>
<evidence type="ECO:0000256" key="1">
    <source>
        <dbReference type="SAM" id="MobiDB-lite"/>
    </source>
</evidence>
<evidence type="ECO:0000313" key="2">
    <source>
        <dbReference type="EMBL" id="GAA0169551.1"/>
    </source>
</evidence>
<dbReference type="Proteomes" id="UP001454036">
    <property type="component" value="Unassembled WGS sequence"/>
</dbReference>
<comment type="caution">
    <text evidence="2">The sequence shown here is derived from an EMBL/GenBank/DDBJ whole genome shotgun (WGS) entry which is preliminary data.</text>
</comment>
<feature type="region of interest" description="Disordered" evidence="1">
    <location>
        <begin position="58"/>
        <end position="81"/>
    </location>
</feature>
<dbReference type="EMBL" id="BAABME010006886">
    <property type="protein sequence ID" value="GAA0169551.1"/>
    <property type="molecule type" value="Genomic_DNA"/>
</dbReference>